<dbReference type="GO" id="GO:0008483">
    <property type="term" value="F:transaminase activity"/>
    <property type="evidence" value="ECO:0007669"/>
    <property type="project" value="UniProtKB-KW"/>
</dbReference>
<dbReference type="Pfam" id="PF03711">
    <property type="entry name" value="OKR_DC_1_C"/>
    <property type="match status" value="1"/>
</dbReference>
<dbReference type="Pfam" id="PF01276">
    <property type="entry name" value="OKR_DC_1"/>
    <property type="match status" value="1"/>
</dbReference>
<name>A0A7G9GG27_9FIRM</name>
<gene>
    <name evidence="7" type="ORF">H9Q79_05580</name>
</gene>
<accession>A0A7G9GG27</accession>
<dbReference type="KEGG" id="whj:H9Q79_05580"/>
<evidence type="ECO:0000256" key="4">
    <source>
        <dbReference type="ARBA" id="ARBA00022898"/>
    </source>
</evidence>
<keyword evidence="4" id="KW-0663">Pyridoxal phosphate</keyword>
<evidence type="ECO:0000256" key="2">
    <source>
        <dbReference type="ARBA" id="ARBA00010671"/>
    </source>
</evidence>
<evidence type="ECO:0000256" key="3">
    <source>
        <dbReference type="ARBA" id="ARBA00022793"/>
    </source>
</evidence>
<evidence type="ECO:0000256" key="5">
    <source>
        <dbReference type="ARBA" id="ARBA00023239"/>
    </source>
</evidence>
<evidence type="ECO:0000256" key="1">
    <source>
        <dbReference type="ARBA" id="ARBA00001933"/>
    </source>
</evidence>
<keyword evidence="5" id="KW-0456">Lyase</keyword>
<comment type="similarity">
    <text evidence="2">Belongs to the Orn/Lys/Arg decarboxylase class-I family.</text>
</comment>
<dbReference type="InterPro" id="IPR000310">
    <property type="entry name" value="Orn/Lys/Arg_deCO2ase_major_dom"/>
</dbReference>
<dbReference type="InterPro" id="IPR036633">
    <property type="entry name" value="Prn/Lys/Arg_de-COase_C_sf"/>
</dbReference>
<keyword evidence="7" id="KW-0808">Transferase</keyword>
<evidence type="ECO:0000313" key="8">
    <source>
        <dbReference type="Proteomes" id="UP000515860"/>
    </source>
</evidence>
<comment type="cofactor">
    <cofactor evidence="1">
        <name>pyridoxal 5'-phosphate</name>
        <dbReference type="ChEBI" id="CHEBI:597326"/>
    </cofactor>
</comment>
<dbReference type="RefSeq" id="WP_249329366.1">
    <property type="nucleotide sequence ID" value="NZ_CP060635.1"/>
</dbReference>
<keyword evidence="7" id="KW-0032">Aminotransferase</keyword>
<dbReference type="InterPro" id="IPR015421">
    <property type="entry name" value="PyrdxlP-dep_Trfase_major"/>
</dbReference>
<dbReference type="PROSITE" id="PS00703">
    <property type="entry name" value="OKR_DC_1"/>
    <property type="match status" value="1"/>
</dbReference>
<dbReference type="SUPFAM" id="SSF53383">
    <property type="entry name" value="PLP-dependent transferases"/>
    <property type="match status" value="1"/>
</dbReference>
<dbReference type="Gene3D" id="3.40.640.10">
    <property type="entry name" value="Type I PLP-dependent aspartate aminotransferase-like (Major domain)"/>
    <property type="match status" value="1"/>
</dbReference>
<dbReference type="InterPro" id="IPR008286">
    <property type="entry name" value="Prn/Lys/Arg_de-COase_C"/>
</dbReference>
<sequence>MDQNQTPLLDALERFERDRPAFFRIPGHRYERGISGRLRNMMGDGVFRFDLTEAEGLDDLHHPEGAILEAQRLAAELYGADWSWFLVNGTTCGNEAMILSAVGPGEKIIVPRNAHKSVLMGLILSGAVPVWVTPGYQEDWGVFGDVSPESVEEAFCREPDSRAVFLVSPTYYGICSDIRRIAGICHERGALLLVDEAHGSHLYFSDRLPQGALLQGADLCAQSTHKTAGSMTQSSLLHCKGNLADRERIDENLKLVMSTSPSYVLMASLDAARHELAMNGRAMMERAVELSLDASEGLERIPGFSVMREAGDRSAELDRTRLVFSGRRLGIGGYELQERLYTNSGVSTELADYENVVAVITWANERSEIERLVSAAGQAALLAGRKRGRLKKLNPRLPDIPEAVMTPREAYFRRKRTVPWEEMKGKIAGEMAAPYPPGIPLIYPGEIITEEIYDALERCRQEKIPLHGPASADFSTFRVLEP</sequence>
<dbReference type="CDD" id="cd00615">
    <property type="entry name" value="Orn_deC_like"/>
    <property type="match status" value="1"/>
</dbReference>
<dbReference type="EMBL" id="CP060635">
    <property type="protein sequence ID" value="QNM09759.1"/>
    <property type="molecule type" value="Genomic_DNA"/>
</dbReference>
<feature type="domain" description="Orn/Lys/Arg decarboxylases family 1 pyridoxal-P attachment site" evidence="6">
    <location>
        <begin position="221"/>
        <end position="235"/>
    </location>
</feature>
<evidence type="ECO:0000259" key="6">
    <source>
        <dbReference type="PROSITE" id="PS00703"/>
    </source>
</evidence>
<organism evidence="7 8">
    <name type="scientific">Wansuia hejianensis</name>
    <dbReference type="NCBI Taxonomy" id="2763667"/>
    <lineage>
        <taxon>Bacteria</taxon>
        <taxon>Bacillati</taxon>
        <taxon>Bacillota</taxon>
        <taxon>Clostridia</taxon>
        <taxon>Lachnospirales</taxon>
        <taxon>Lachnospiraceae</taxon>
        <taxon>Wansuia</taxon>
    </lineage>
</organism>
<protein>
    <submittedName>
        <fullName evidence="7">Aminotransferase class V-fold PLP-dependent enzyme</fullName>
    </submittedName>
</protein>
<keyword evidence="8" id="KW-1185">Reference proteome</keyword>
<dbReference type="Proteomes" id="UP000515860">
    <property type="component" value="Chromosome"/>
</dbReference>
<proteinExistence type="inferred from homology"/>
<keyword evidence="3" id="KW-0210">Decarboxylase</keyword>
<dbReference type="PANTHER" id="PTHR43277:SF4">
    <property type="entry name" value="ARGININE DECARBOXYLASE"/>
    <property type="match status" value="1"/>
</dbReference>
<dbReference type="InterPro" id="IPR015424">
    <property type="entry name" value="PyrdxlP-dep_Trfase"/>
</dbReference>
<reference evidence="7 8" key="1">
    <citation type="submission" date="2020-08" db="EMBL/GenBank/DDBJ databases">
        <authorList>
            <person name="Liu C."/>
            <person name="Sun Q."/>
        </authorList>
    </citation>
    <scope>NUCLEOTIDE SEQUENCE [LARGE SCALE GENOMIC DNA]</scope>
    <source>
        <strain evidence="7 8">NSJ-29</strain>
    </source>
</reference>
<dbReference type="AlphaFoldDB" id="A0A7G9GG27"/>
<dbReference type="SUPFAM" id="SSF55904">
    <property type="entry name" value="Ornithine decarboxylase C-terminal domain"/>
    <property type="match status" value="1"/>
</dbReference>
<dbReference type="PANTHER" id="PTHR43277">
    <property type="entry name" value="ARGININE DECARBOXYLASE"/>
    <property type="match status" value="1"/>
</dbReference>
<dbReference type="Gene3D" id="3.90.100.10">
    <property type="entry name" value="Orn/Lys/Arg decarboxylase, C-terminal domain"/>
    <property type="match status" value="1"/>
</dbReference>
<evidence type="ECO:0000313" key="7">
    <source>
        <dbReference type="EMBL" id="QNM09759.1"/>
    </source>
</evidence>
<dbReference type="InterPro" id="IPR052357">
    <property type="entry name" value="Orn_Lys_Arg_decarboxylase-I"/>
</dbReference>
<dbReference type="GO" id="GO:0016831">
    <property type="term" value="F:carboxy-lyase activity"/>
    <property type="evidence" value="ECO:0007669"/>
    <property type="project" value="UniProtKB-KW"/>
</dbReference>